<dbReference type="STRING" id="63057.A0A2P5CWU0"/>
<dbReference type="OrthoDB" id="1858978at2759"/>
<gene>
    <name evidence="2" type="ORF">TorRG33x02_270600</name>
</gene>
<comment type="caution">
    <text evidence="2">The sequence shown here is derived from an EMBL/GenBank/DDBJ whole genome shotgun (WGS) entry which is preliminary data.</text>
</comment>
<keyword evidence="3" id="KW-1185">Reference proteome</keyword>
<evidence type="ECO:0000313" key="3">
    <source>
        <dbReference type="Proteomes" id="UP000237000"/>
    </source>
</evidence>
<dbReference type="InParanoid" id="A0A2P5CWU0"/>
<proteinExistence type="predicted"/>
<organism evidence="2 3">
    <name type="scientific">Trema orientale</name>
    <name type="common">Charcoal tree</name>
    <name type="synonym">Celtis orientalis</name>
    <dbReference type="NCBI Taxonomy" id="63057"/>
    <lineage>
        <taxon>Eukaryota</taxon>
        <taxon>Viridiplantae</taxon>
        <taxon>Streptophyta</taxon>
        <taxon>Embryophyta</taxon>
        <taxon>Tracheophyta</taxon>
        <taxon>Spermatophyta</taxon>
        <taxon>Magnoliopsida</taxon>
        <taxon>eudicotyledons</taxon>
        <taxon>Gunneridae</taxon>
        <taxon>Pentapetalae</taxon>
        <taxon>rosids</taxon>
        <taxon>fabids</taxon>
        <taxon>Rosales</taxon>
        <taxon>Cannabaceae</taxon>
        <taxon>Trema</taxon>
    </lineage>
</organism>
<evidence type="ECO:0000259" key="1">
    <source>
        <dbReference type="PROSITE" id="PS52045"/>
    </source>
</evidence>
<dbReference type="EMBL" id="JXTC01000319">
    <property type="protein sequence ID" value="PON65528.1"/>
    <property type="molecule type" value="Genomic_DNA"/>
</dbReference>
<dbReference type="AlphaFoldDB" id="A0A2P5CWU0"/>
<reference evidence="3" key="1">
    <citation type="submission" date="2016-06" db="EMBL/GenBank/DDBJ databases">
        <title>Parallel loss of symbiosis genes in relatives of nitrogen-fixing non-legume Parasponia.</title>
        <authorList>
            <person name="Van Velzen R."/>
            <person name="Holmer R."/>
            <person name="Bu F."/>
            <person name="Rutten L."/>
            <person name="Van Zeijl A."/>
            <person name="Liu W."/>
            <person name="Santuari L."/>
            <person name="Cao Q."/>
            <person name="Sharma T."/>
            <person name="Shen D."/>
            <person name="Roswanjaya Y."/>
            <person name="Wardhani T."/>
            <person name="Kalhor M.S."/>
            <person name="Jansen J."/>
            <person name="Van den Hoogen J."/>
            <person name="Gungor B."/>
            <person name="Hartog M."/>
            <person name="Hontelez J."/>
            <person name="Verver J."/>
            <person name="Yang W.-C."/>
            <person name="Schijlen E."/>
            <person name="Repin R."/>
            <person name="Schilthuizen M."/>
            <person name="Schranz E."/>
            <person name="Heidstra R."/>
            <person name="Miyata K."/>
            <person name="Fedorova E."/>
            <person name="Kohlen W."/>
            <person name="Bisseling T."/>
            <person name="Smit S."/>
            <person name="Geurts R."/>
        </authorList>
    </citation>
    <scope>NUCLEOTIDE SEQUENCE [LARGE SCALE GENOMIC DNA]</scope>
    <source>
        <strain evidence="3">cv. RG33-2</strain>
    </source>
</reference>
<evidence type="ECO:0000313" key="2">
    <source>
        <dbReference type="EMBL" id="PON65528.1"/>
    </source>
</evidence>
<name>A0A2P5CWU0_TREOI</name>
<dbReference type="FunCoup" id="A0A2P5CWU0">
    <property type="interactions" value="45"/>
</dbReference>
<dbReference type="Proteomes" id="UP000237000">
    <property type="component" value="Unassembled WGS sequence"/>
</dbReference>
<dbReference type="InterPro" id="IPR004314">
    <property type="entry name" value="Neprosin"/>
</dbReference>
<dbReference type="Pfam" id="PF03080">
    <property type="entry name" value="Neprosin"/>
    <property type="match status" value="1"/>
</dbReference>
<dbReference type="InterPro" id="IPR053168">
    <property type="entry name" value="Glutamic_endopeptidase"/>
</dbReference>
<dbReference type="PROSITE" id="PS52045">
    <property type="entry name" value="NEPROSIN_PEP_CD"/>
    <property type="match status" value="1"/>
</dbReference>
<protein>
    <recommendedName>
        <fullName evidence="1">Neprosin PEP catalytic domain-containing protein</fullName>
    </recommendedName>
</protein>
<accession>A0A2P5CWU0</accession>
<dbReference type="PANTHER" id="PTHR31589:SF232">
    <property type="entry name" value="NEPROSIN DOMAIN-CONTAINING PROTEIN"/>
    <property type="match status" value="1"/>
</dbReference>
<sequence>MMSGQLLQGDGNHKTGCYNTLCQGFVQVDRKITPTSPVGPASNFNGNQFDLKIQDRRSGNWWFVVSDGSKDIPVGYWPKKLFPYLRDGTKGVAWGGIAQAGRNKISPPMGNGQFPDGNYRHACYFSDVHYVDHKSKMVAPDNAYTLQHVDKPKCYGLKNDRLMGPKNFGYSFTFGGPGGKCG</sequence>
<feature type="domain" description="Neprosin PEP catalytic" evidence="1">
    <location>
        <begin position="1"/>
        <end position="182"/>
    </location>
</feature>
<dbReference type="PANTHER" id="PTHR31589">
    <property type="entry name" value="PROTEIN, PUTATIVE (DUF239)-RELATED-RELATED"/>
    <property type="match status" value="1"/>
</dbReference>